<evidence type="ECO:0000313" key="3">
    <source>
        <dbReference type="Proteomes" id="UP000245639"/>
    </source>
</evidence>
<evidence type="ECO:0000256" key="1">
    <source>
        <dbReference type="SAM" id="MobiDB-lite"/>
    </source>
</evidence>
<keyword evidence="3" id="KW-1185">Reference proteome</keyword>
<accession>A0A2U1E8U1</accession>
<dbReference type="InterPro" id="IPR009057">
    <property type="entry name" value="Homeodomain-like_sf"/>
</dbReference>
<gene>
    <name evidence="2" type="ORF">C8D89_1308</name>
</gene>
<sequence>MAQADADEGKNTARLSSDERDELAELRKKAKRLEVENEILKRAAAYFARENVLPK</sequence>
<organism evidence="2 3">
    <name type="scientific">Actinomycetospora cinnamomea</name>
    <dbReference type="NCBI Taxonomy" id="663609"/>
    <lineage>
        <taxon>Bacteria</taxon>
        <taxon>Bacillati</taxon>
        <taxon>Actinomycetota</taxon>
        <taxon>Actinomycetes</taxon>
        <taxon>Pseudonocardiales</taxon>
        <taxon>Pseudonocardiaceae</taxon>
        <taxon>Actinomycetospora</taxon>
    </lineage>
</organism>
<evidence type="ECO:0000313" key="2">
    <source>
        <dbReference type="EMBL" id="PVY96358.1"/>
    </source>
</evidence>
<name>A0A2U1E8U1_9PSEU</name>
<dbReference type="Proteomes" id="UP000245639">
    <property type="component" value="Unassembled WGS sequence"/>
</dbReference>
<dbReference type="AlphaFoldDB" id="A0A2U1E8U1"/>
<comment type="caution">
    <text evidence="2">The sequence shown here is derived from an EMBL/GenBank/DDBJ whole genome shotgun (WGS) entry which is preliminary data.</text>
</comment>
<reference evidence="2 3" key="1">
    <citation type="submission" date="2018-04" db="EMBL/GenBank/DDBJ databases">
        <title>Genomic Encyclopedia of Type Strains, Phase IV (KMG-IV): sequencing the most valuable type-strain genomes for metagenomic binning, comparative biology and taxonomic classification.</title>
        <authorList>
            <person name="Goeker M."/>
        </authorList>
    </citation>
    <scope>NUCLEOTIDE SEQUENCE [LARGE SCALE GENOMIC DNA]</scope>
    <source>
        <strain evidence="2 3">DSM 45771</strain>
    </source>
</reference>
<feature type="region of interest" description="Disordered" evidence="1">
    <location>
        <begin position="1"/>
        <end position="21"/>
    </location>
</feature>
<dbReference type="SUPFAM" id="SSF46689">
    <property type="entry name" value="Homeodomain-like"/>
    <property type="match status" value="1"/>
</dbReference>
<proteinExistence type="predicted"/>
<protein>
    <submittedName>
        <fullName evidence="2">Transposase</fullName>
    </submittedName>
</protein>
<dbReference type="EMBL" id="QEKW01000030">
    <property type="protein sequence ID" value="PVY96358.1"/>
    <property type="molecule type" value="Genomic_DNA"/>
</dbReference>